<gene>
    <name evidence="1" type="ORF">CIP107547_00957</name>
</gene>
<evidence type="ECO:0000313" key="1">
    <source>
        <dbReference type="EMBL" id="CAB0595118.1"/>
    </source>
</evidence>
<organism evidence="1 2">
    <name type="scientific">Corynebacterium diphtheriae</name>
    <dbReference type="NCBI Taxonomy" id="1717"/>
    <lineage>
        <taxon>Bacteria</taxon>
        <taxon>Bacillati</taxon>
        <taxon>Actinomycetota</taxon>
        <taxon>Actinomycetes</taxon>
        <taxon>Mycobacteriales</taxon>
        <taxon>Corynebacteriaceae</taxon>
        <taxon>Corynebacterium</taxon>
    </lineage>
</organism>
<protein>
    <submittedName>
        <fullName evidence="1">Uncharacterized protein</fullName>
    </submittedName>
</protein>
<accession>A0A811G244</accession>
<name>A0A811G244_CORDP</name>
<evidence type="ECO:0000313" key="2">
    <source>
        <dbReference type="Proteomes" id="UP000480222"/>
    </source>
</evidence>
<dbReference type="AlphaFoldDB" id="A0A811G244"/>
<dbReference type="EMBL" id="CADDAV010000010">
    <property type="protein sequence ID" value="CAB0595118.1"/>
    <property type="molecule type" value="Genomic_DNA"/>
</dbReference>
<comment type="caution">
    <text evidence="1">The sequence shown here is derived from an EMBL/GenBank/DDBJ whole genome shotgun (WGS) entry which is preliminary data.</text>
</comment>
<dbReference type="Proteomes" id="UP000480222">
    <property type="component" value="Unassembled WGS sequence"/>
</dbReference>
<dbReference type="RefSeq" id="WP_072564724.1">
    <property type="nucleotide sequence ID" value="NZ_CP040520.1"/>
</dbReference>
<sequence length="81" mass="9299">MRIKIDEKALKKLVEPALRDTAKTYNKDFESLSRTHQGRPVEEIRREVKRIFKKHGGSIDAAEAAQYAQIISEGKQVKFEA</sequence>
<reference evidence="1 2" key="1">
    <citation type="submission" date="2020-02" db="EMBL/GenBank/DDBJ databases">
        <authorList>
            <person name="Brisse S."/>
        </authorList>
    </citation>
    <scope>NUCLEOTIDE SEQUENCE [LARGE SCALE GENOMIC DNA]</scope>
    <source>
        <strain evidence="1">CIP107547</strain>
    </source>
</reference>
<proteinExistence type="predicted"/>